<comment type="caution">
    <text evidence="3">The sequence shown here is derived from an EMBL/GenBank/DDBJ whole genome shotgun (WGS) entry which is preliminary data.</text>
</comment>
<gene>
    <name evidence="3" type="ORF">HPP92_024446</name>
</gene>
<evidence type="ECO:0000313" key="3">
    <source>
        <dbReference type="EMBL" id="KAG0455154.1"/>
    </source>
</evidence>
<keyword evidence="4" id="KW-1185">Reference proteome</keyword>
<proteinExistence type="inferred from homology"/>
<evidence type="ECO:0000313" key="4">
    <source>
        <dbReference type="Proteomes" id="UP000636800"/>
    </source>
</evidence>
<organism evidence="3 4">
    <name type="scientific">Vanilla planifolia</name>
    <name type="common">Vanilla</name>
    <dbReference type="NCBI Taxonomy" id="51239"/>
    <lineage>
        <taxon>Eukaryota</taxon>
        <taxon>Viridiplantae</taxon>
        <taxon>Streptophyta</taxon>
        <taxon>Embryophyta</taxon>
        <taxon>Tracheophyta</taxon>
        <taxon>Spermatophyta</taxon>
        <taxon>Magnoliopsida</taxon>
        <taxon>Liliopsida</taxon>
        <taxon>Asparagales</taxon>
        <taxon>Orchidaceae</taxon>
        <taxon>Vanilloideae</taxon>
        <taxon>Vanilleae</taxon>
        <taxon>Vanilla</taxon>
    </lineage>
</organism>
<dbReference type="EMBL" id="JADCNL010000013">
    <property type="protein sequence ID" value="KAG0455154.1"/>
    <property type="molecule type" value="Genomic_DNA"/>
</dbReference>
<evidence type="ECO:0000256" key="1">
    <source>
        <dbReference type="ARBA" id="ARBA00034773"/>
    </source>
</evidence>
<feature type="region of interest" description="Disordered" evidence="2">
    <location>
        <begin position="1"/>
        <end position="41"/>
    </location>
</feature>
<sequence>MLIMVQEGLQEPDVSSPGVRRRPSPSATVQPPTKRSSPIGITRPELVSCRPYSVAQGSDEDEDNEMMLPHELVARRWAEKKMTCSVCTGQGRTLKGRDLRHVRDFVLRLTGFLER</sequence>
<comment type="similarity">
    <text evidence="1">Belongs to the senescence regulator S40 family.</text>
</comment>
<dbReference type="AlphaFoldDB" id="A0A835U9X5"/>
<dbReference type="Pfam" id="PF04520">
    <property type="entry name" value="Senescence_reg"/>
    <property type="match status" value="1"/>
</dbReference>
<dbReference type="OrthoDB" id="1519759at2759"/>
<name>A0A835U9X5_VANPL</name>
<feature type="compositionally biased region" description="Polar residues" evidence="2">
    <location>
        <begin position="27"/>
        <end position="36"/>
    </location>
</feature>
<dbReference type="GO" id="GO:0010150">
    <property type="term" value="P:leaf senescence"/>
    <property type="evidence" value="ECO:0007669"/>
    <property type="project" value="UniProtKB-ARBA"/>
</dbReference>
<dbReference type="Proteomes" id="UP000636800">
    <property type="component" value="Chromosome 13"/>
</dbReference>
<reference evidence="3 4" key="1">
    <citation type="journal article" date="2020" name="Nat. Food">
        <title>A phased Vanilla planifolia genome enables genetic improvement of flavour and production.</title>
        <authorList>
            <person name="Hasing T."/>
            <person name="Tang H."/>
            <person name="Brym M."/>
            <person name="Khazi F."/>
            <person name="Huang T."/>
            <person name="Chambers A.H."/>
        </authorList>
    </citation>
    <scope>NUCLEOTIDE SEQUENCE [LARGE SCALE GENOMIC DNA]</scope>
    <source>
        <tissue evidence="3">Leaf</tissue>
    </source>
</reference>
<dbReference type="PANTHER" id="PTHR33083:SF123">
    <property type="entry name" value="EXPRESSED PROTEIN"/>
    <property type="match status" value="1"/>
</dbReference>
<evidence type="ECO:0000256" key="2">
    <source>
        <dbReference type="SAM" id="MobiDB-lite"/>
    </source>
</evidence>
<accession>A0A835U9X5</accession>
<protein>
    <submittedName>
        <fullName evidence="3">Uncharacterized protein</fullName>
    </submittedName>
</protein>
<dbReference type="InterPro" id="IPR007608">
    <property type="entry name" value="Senescence_reg_S40"/>
</dbReference>
<dbReference type="PANTHER" id="PTHR33083">
    <property type="entry name" value="EXPRESSED PROTEIN"/>
    <property type="match status" value="1"/>
</dbReference>